<evidence type="ECO:0000256" key="3">
    <source>
        <dbReference type="ARBA" id="ARBA00038502"/>
    </source>
</evidence>
<dbReference type="PROSITE" id="PS51186">
    <property type="entry name" value="GNAT"/>
    <property type="match status" value="1"/>
</dbReference>
<dbReference type="RefSeq" id="WP_007695737.1">
    <property type="nucleotide sequence ID" value="NZ_AJRK01000434.1"/>
</dbReference>
<evidence type="ECO:0000313" key="5">
    <source>
        <dbReference type="EMBL" id="EMA35696.1"/>
    </source>
</evidence>
<keyword evidence="2" id="KW-0012">Acyltransferase</keyword>
<comment type="similarity">
    <text evidence="3">Belongs to the acetyltransferase family. RimJ subfamily.</text>
</comment>
<feature type="domain" description="N-acetyltransferase" evidence="4">
    <location>
        <begin position="12"/>
        <end position="167"/>
    </location>
</feature>
<evidence type="ECO:0000256" key="2">
    <source>
        <dbReference type="ARBA" id="ARBA00023315"/>
    </source>
</evidence>
<keyword evidence="1 5" id="KW-0808">Transferase</keyword>
<proteinExistence type="inferred from homology"/>
<keyword evidence="6" id="KW-1185">Reference proteome</keyword>
<gene>
    <name evidence="5" type="ORF">C447_16099</name>
</gene>
<evidence type="ECO:0000259" key="4">
    <source>
        <dbReference type="PROSITE" id="PS51186"/>
    </source>
</evidence>
<dbReference type="PANTHER" id="PTHR43792">
    <property type="entry name" value="GNAT FAMILY, PUTATIVE (AFU_ORTHOLOGUE AFUA_3G00765)-RELATED-RELATED"/>
    <property type="match status" value="1"/>
</dbReference>
<dbReference type="EMBL" id="AOMB01000043">
    <property type="protein sequence ID" value="EMA35696.1"/>
    <property type="molecule type" value="Genomic_DNA"/>
</dbReference>
<dbReference type="InterPro" id="IPR000182">
    <property type="entry name" value="GNAT_dom"/>
</dbReference>
<dbReference type="PATRIC" id="fig|1132509.6.peg.3743"/>
<dbReference type="GO" id="GO:0016747">
    <property type="term" value="F:acyltransferase activity, transferring groups other than amino-acyl groups"/>
    <property type="evidence" value="ECO:0007669"/>
    <property type="project" value="InterPro"/>
</dbReference>
<dbReference type="Pfam" id="PF13302">
    <property type="entry name" value="Acetyltransf_3"/>
    <property type="match status" value="1"/>
</dbReference>
<evidence type="ECO:0000256" key="1">
    <source>
        <dbReference type="ARBA" id="ARBA00022679"/>
    </source>
</evidence>
<dbReference type="SUPFAM" id="SSF55729">
    <property type="entry name" value="Acyl-CoA N-acyltransferases (Nat)"/>
    <property type="match status" value="1"/>
</dbReference>
<protein>
    <submittedName>
        <fullName evidence="5">N-acetyltransferase GCN5</fullName>
    </submittedName>
</protein>
<dbReference type="InterPro" id="IPR051531">
    <property type="entry name" value="N-acetyltransferase"/>
</dbReference>
<organism evidence="5 6">
    <name type="scientific">Halococcus hamelinensis 100A6</name>
    <dbReference type="NCBI Taxonomy" id="1132509"/>
    <lineage>
        <taxon>Archaea</taxon>
        <taxon>Methanobacteriati</taxon>
        <taxon>Methanobacteriota</taxon>
        <taxon>Stenosarchaea group</taxon>
        <taxon>Halobacteria</taxon>
        <taxon>Halobacteriales</taxon>
        <taxon>Halococcaceae</taxon>
        <taxon>Halococcus</taxon>
    </lineage>
</organism>
<dbReference type="eggNOG" id="arCOG00842">
    <property type="taxonomic scope" value="Archaea"/>
</dbReference>
<accession>M0LQE2</accession>
<sequence>MPGPVFLDGEPVRLRTIEEEDIEFLQRHINDPAVRTPIGSSAPVNEAEERDWFESLNEGDDVSLLICVDDEAVGTISLMRIDEGWGRGTLGYWIAPDEWGEGYATAATRLLVGHAFDQLRLHKVRAEAFDYNAGSRRVLEKVGFTEEGVGREECFVDGEYVDVHRYGLLEDEWRDL</sequence>
<dbReference type="Proteomes" id="UP000011566">
    <property type="component" value="Unassembled WGS sequence"/>
</dbReference>
<dbReference type="OrthoDB" id="120213at2157"/>
<dbReference type="Gene3D" id="3.40.630.30">
    <property type="match status" value="1"/>
</dbReference>
<reference evidence="5 6" key="1">
    <citation type="journal article" date="2014" name="PLoS Genet.">
        <title>Phylogenetically driven sequencing of extremely halophilic archaea reveals strategies for static and dynamic osmo-response.</title>
        <authorList>
            <person name="Becker E.A."/>
            <person name="Seitzer P.M."/>
            <person name="Tritt A."/>
            <person name="Larsen D."/>
            <person name="Krusor M."/>
            <person name="Yao A.I."/>
            <person name="Wu D."/>
            <person name="Madern D."/>
            <person name="Eisen J.A."/>
            <person name="Darling A.E."/>
            <person name="Facciotti M.T."/>
        </authorList>
    </citation>
    <scope>NUCLEOTIDE SEQUENCE [LARGE SCALE GENOMIC DNA]</scope>
    <source>
        <strain evidence="5 6">100A6</strain>
    </source>
</reference>
<comment type="caution">
    <text evidence="5">The sequence shown here is derived from an EMBL/GenBank/DDBJ whole genome shotgun (WGS) entry which is preliminary data.</text>
</comment>
<dbReference type="AlphaFoldDB" id="M0LQE2"/>
<dbReference type="PANTHER" id="PTHR43792:SF8">
    <property type="entry name" value="[RIBOSOMAL PROTEIN US5]-ALANINE N-ACETYLTRANSFERASE"/>
    <property type="match status" value="1"/>
</dbReference>
<name>M0LQE2_9EURY</name>
<evidence type="ECO:0000313" key="6">
    <source>
        <dbReference type="Proteomes" id="UP000011566"/>
    </source>
</evidence>
<dbReference type="InterPro" id="IPR016181">
    <property type="entry name" value="Acyl_CoA_acyltransferase"/>
</dbReference>